<evidence type="ECO:0000313" key="7">
    <source>
        <dbReference type="Proteomes" id="UP000245202"/>
    </source>
</evidence>
<proteinExistence type="predicted"/>
<feature type="transmembrane region" description="Helical" evidence="4">
    <location>
        <begin position="6"/>
        <end position="33"/>
    </location>
</feature>
<keyword evidence="4" id="KW-0472">Membrane</keyword>
<dbReference type="PANTHER" id="PTHR43280:SF10">
    <property type="entry name" value="REGULATORY PROTEIN POCR"/>
    <property type="match status" value="1"/>
</dbReference>
<dbReference type="Gene3D" id="1.10.10.60">
    <property type="entry name" value="Homeodomain-like"/>
    <property type="match status" value="2"/>
</dbReference>
<keyword evidence="1" id="KW-0805">Transcription regulation</keyword>
<dbReference type="GO" id="GO:0043565">
    <property type="term" value="F:sequence-specific DNA binding"/>
    <property type="evidence" value="ECO:0007669"/>
    <property type="project" value="InterPro"/>
</dbReference>
<evidence type="ECO:0000256" key="3">
    <source>
        <dbReference type="ARBA" id="ARBA00023163"/>
    </source>
</evidence>
<dbReference type="RefSeq" id="WP_108993331.1">
    <property type="nucleotide sequence ID" value="NZ_BDQX01000163.1"/>
</dbReference>
<name>A0A2R5ENW1_9BACL</name>
<dbReference type="InterPro" id="IPR041522">
    <property type="entry name" value="CdaR_GGDEF"/>
</dbReference>
<feature type="domain" description="HTH araC/xylS-type" evidence="5">
    <location>
        <begin position="649"/>
        <end position="747"/>
    </location>
</feature>
<reference evidence="6 7" key="1">
    <citation type="submission" date="2017-08" db="EMBL/GenBank/DDBJ databases">
        <title>Substantial Increase in Enzyme Production by Combined Drug-Resistance Mutations in Paenibacillus agaridevorans.</title>
        <authorList>
            <person name="Tanaka Y."/>
            <person name="Funane K."/>
            <person name="Hosaka T."/>
            <person name="Shiwa Y."/>
            <person name="Fujita N."/>
            <person name="Miyazaki T."/>
            <person name="Yoshikawa H."/>
            <person name="Murakami K."/>
            <person name="Kasahara K."/>
            <person name="Inaoka T."/>
            <person name="Hiraga Y."/>
            <person name="Ochi K."/>
        </authorList>
    </citation>
    <scope>NUCLEOTIDE SEQUENCE [LARGE SCALE GENOMIC DNA]</scope>
    <source>
        <strain evidence="6 7">T-3040</strain>
    </source>
</reference>
<organism evidence="6 7">
    <name type="scientific">Paenibacillus agaridevorans</name>
    <dbReference type="NCBI Taxonomy" id="171404"/>
    <lineage>
        <taxon>Bacteria</taxon>
        <taxon>Bacillati</taxon>
        <taxon>Bacillota</taxon>
        <taxon>Bacilli</taxon>
        <taxon>Bacillales</taxon>
        <taxon>Paenibacillaceae</taxon>
        <taxon>Paenibacillus</taxon>
    </lineage>
</organism>
<protein>
    <submittedName>
        <fullName evidence="6">AraC family transcriptional regulator</fullName>
    </submittedName>
</protein>
<keyword evidence="4" id="KW-0812">Transmembrane</keyword>
<evidence type="ECO:0000313" key="6">
    <source>
        <dbReference type="EMBL" id="GBG08370.1"/>
    </source>
</evidence>
<dbReference type="AlphaFoldDB" id="A0A2R5ENW1"/>
<dbReference type="SMART" id="SM00342">
    <property type="entry name" value="HTH_ARAC"/>
    <property type="match status" value="1"/>
</dbReference>
<dbReference type="InterPro" id="IPR009057">
    <property type="entry name" value="Homeodomain-like_sf"/>
</dbReference>
<evidence type="ECO:0000256" key="2">
    <source>
        <dbReference type="ARBA" id="ARBA00023125"/>
    </source>
</evidence>
<keyword evidence="4" id="KW-1133">Transmembrane helix</keyword>
<gene>
    <name evidence="6" type="ORF">PAT3040_02950</name>
</gene>
<dbReference type="Pfam" id="PF17853">
    <property type="entry name" value="GGDEF_2"/>
    <property type="match status" value="1"/>
</dbReference>
<feature type="transmembrane region" description="Helical" evidence="4">
    <location>
        <begin position="278"/>
        <end position="299"/>
    </location>
</feature>
<evidence type="ECO:0000259" key="5">
    <source>
        <dbReference type="PROSITE" id="PS01124"/>
    </source>
</evidence>
<dbReference type="EMBL" id="BDQX01000163">
    <property type="protein sequence ID" value="GBG08370.1"/>
    <property type="molecule type" value="Genomic_DNA"/>
</dbReference>
<dbReference type="InterPro" id="IPR020449">
    <property type="entry name" value="Tscrpt_reg_AraC-type_HTH"/>
</dbReference>
<keyword evidence="2" id="KW-0238">DNA-binding</keyword>
<dbReference type="PRINTS" id="PR00032">
    <property type="entry name" value="HTHARAC"/>
</dbReference>
<dbReference type="InterPro" id="IPR018060">
    <property type="entry name" value="HTH_AraC"/>
</dbReference>
<keyword evidence="3" id="KW-0804">Transcription</keyword>
<dbReference type="GO" id="GO:0003700">
    <property type="term" value="F:DNA-binding transcription factor activity"/>
    <property type="evidence" value="ECO:0007669"/>
    <property type="project" value="InterPro"/>
</dbReference>
<comment type="caution">
    <text evidence="6">The sequence shown here is derived from an EMBL/GenBank/DDBJ whole genome shotgun (WGS) entry which is preliminary data.</text>
</comment>
<dbReference type="Pfam" id="PF12833">
    <property type="entry name" value="HTH_18"/>
    <property type="match status" value="1"/>
</dbReference>
<dbReference type="PANTHER" id="PTHR43280">
    <property type="entry name" value="ARAC-FAMILY TRANSCRIPTIONAL REGULATOR"/>
    <property type="match status" value="1"/>
</dbReference>
<evidence type="ECO:0000256" key="1">
    <source>
        <dbReference type="ARBA" id="ARBA00023015"/>
    </source>
</evidence>
<sequence>MRYPNYMYRILVIALLIGIIPVIIVGFVSYWIASKDIEDRVKQSNIQILKQDQLRVEQMIMNLEASALQYAGSSLVLEAIRGEISHKDYRQIWDLSKGLYTLQANDGIKEVYLIHFKDNWIIRNNGFYELNQFEHAEQFKNAAAQNPKKMFWVFADNPLSSDTVNLIVKLPLYLNSNNADGILVIEMFRNDLFRSLFEDQPGHAIVLDAEYEPIVAGPGQFAVDTDELRPLLDSANGFVGASLNGQDWGIAYIQSSYNDLIYMSFESMTEIKKQTRKIADITIITCLSLFLLVAVFSYYGSRRLYSPIKRLFEYLGGEQYHDAKDKSHNEFSVIEERFKTMFHSEKKLQLQVKEQFPRMRELLVLQLFMDHYSPEDWLYKCRMLGFSVQWKYYAVIVLQIDTLTDSKYKATDRDLLLYAINNIAEDIIQDTNWFKPILLDQSQVSIVYCDKPTLEEANAYFYDIAKQLKANVAQYLSVQVSIGISNTFDQITDAKRAYKEGLQAIQSRFVLGNDIILHYDDLRYNLEFDNKAYIELKALENQVLQAFKPADQPRVEEAFQKYLDAIAHKQIGFKEYQILMRQLLSKIYELIQEHGVPITEVFDPSVIQDEWKQLNQTEEIRKWFGEFVFAPVITFLLNREQSKFANVAGEMLKIVRDHYDRDLSLEMCGDLLNYHPVYLSRVFKKQVGMNFTEYVAQFRMDQAKIWLEQTDMMVSEIAEKLSYNNTTAFIRTFRKVVGETPGKYRTEHKKND</sequence>
<dbReference type="PROSITE" id="PS01124">
    <property type="entry name" value="HTH_ARAC_FAMILY_2"/>
    <property type="match status" value="1"/>
</dbReference>
<keyword evidence="7" id="KW-1185">Reference proteome</keyword>
<dbReference type="SUPFAM" id="SSF46689">
    <property type="entry name" value="Homeodomain-like"/>
    <property type="match status" value="2"/>
</dbReference>
<accession>A0A2R5ENW1</accession>
<dbReference type="Proteomes" id="UP000245202">
    <property type="component" value="Unassembled WGS sequence"/>
</dbReference>
<evidence type="ECO:0000256" key="4">
    <source>
        <dbReference type="SAM" id="Phobius"/>
    </source>
</evidence>